<dbReference type="GO" id="GO:0016757">
    <property type="term" value="F:glycosyltransferase activity"/>
    <property type="evidence" value="ECO:0007669"/>
    <property type="project" value="UniProtKB-KW"/>
</dbReference>
<organism evidence="3 4">
    <name type="scientific">Uliginosibacterium silvisoli</name>
    <dbReference type="NCBI Taxonomy" id="3114758"/>
    <lineage>
        <taxon>Bacteria</taxon>
        <taxon>Pseudomonadati</taxon>
        <taxon>Pseudomonadota</taxon>
        <taxon>Betaproteobacteria</taxon>
        <taxon>Rhodocyclales</taxon>
        <taxon>Zoogloeaceae</taxon>
        <taxon>Uliginosibacterium</taxon>
    </lineage>
</organism>
<evidence type="ECO:0000259" key="1">
    <source>
        <dbReference type="Pfam" id="PF00534"/>
    </source>
</evidence>
<evidence type="ECO:0000313" key="4">
    <source>
        <dbReference type="Proteomes" id="UP001331561"/>
    </source>
</evidence>
<keyword evidence="3" id="KW-0808">Transferase</keyword>
<evidence type="ECO:0000259" key="2">
    <source>
        <dbReference type="Pfam" id="PF13439"/>
    </source>
</evidence>
<dbReference type="Proteomes" id="UP001331561">
    <property type="component" value="Unassembled WGS sequence"/>
</dbReference>
<name>A0ABU6JYC0_9RHOO</name>
<dbReference type="CDD" id="cd03801">
    <property type="entry name" value="GT4_PimA-like"/>
    <property type="match status" value="1"/>
</dbReference>
<dbReference type="EMBL" id="JAYXHS010000001">
    <property type="protein sequence ID" value="MEC5384394.1"/>
    <property type="molecule type" value="Genomic_DNA"/>
</dbReference>
<protein>
    <submittedName>
        <fullName evidence="3">Glycosyltransferase family 4 protein</fullName>
        <ecNumber evidence="3">2.4.-.-</ecNumber>
    </submittedName>
</protein>
<feature type="domain" description="Glycosyltransferase subfamily 4-like N-terminal" evidence="2">
    <location>
        <begin position="28"/>
        <end position="190"/>
    </location>
</feature>
<proteinExistence type="predicted"/>
<comment type="caution">
    <text evidence="3">The sequence shown here is derived from an EMBL/GenBank/DDBJ whole genome shotgun (WGS) entry which is preliminary data.</text>
</comment>
<dbReference type="RefSeq" id="WP_327597373.1">
    <property type="nucleotide sequence ID" value="NZ_JAYXHS010000001.1"/>
</dbReference>
<keyword evidence="4" id="KW-1185">Reference proteome</keyword>
<accession>A0ABU6JYC0</accession>
<gene>
    <name evidence="3" type="ORF">VVD49_01595</name>
</gene>
<dbReference type="SUPFAM" id="SSF53756">
    <property type="entry name" value="UDP-Glycosyltransferase/glycogen phosphorylase"/>
    <property type="match status" value="1"/>
</dbReference>
<dbReference type="PANTHER" id="PTHR12526">
    <property type="entry name" value="GLYCOSYLTRANSFERASE"/>
    <property type="match status" value="1"/>
</dbReference>
<reference evidence="3 4" key="1">
    <citation type="submission" date="2024-01" db="EMBL/GenBank/DDBJ databases">
        <title>Uliginosibacterium soil sp. nov.</title>
        <authorList>
            <person name="Lv Y."/>
        </authorList>
    </citation>
    <scope>NUCLEOTIDE SEQUENCE [LARGE SCALE GENOMIC DNA]</scope>
    <source>
        <strain evidence="3 4">H3</strain>
    </source>
</reference>
<dbReference type="InterPro" id="IPR001296">
    <property type="entry name" value="Glyco_trans_1"/>
</dbReference>
<evidence type="ECO:0000313" key="3">
    <source>
        <dbReference type="EMBL" id="MEC5384394.1"/>
    </source>
</evidence>
<dbReference type="Gene3D" id="3.40.50.2000">
    <property type="entry name" value="Glycogen Phosphorylase B"/>
    <property type="match status" value="2"/>
</dbReference>
<dbReference type="Pfam" id="PF13439">
    <property type="entry name" value="Glyco_transf_4"/>
    <property type="match status" value="1"/>
</dbReference>
<sequence length="407" mass="44508">MKDLVRAKPRLAVIEMAVGRNTPAGSCVLAEVKGLTDMFDVVVFSDVCDVAGEPGVTWIRVPLPARPNVLRYLAFHINAPLRFLLWRLSGGVADRIQATQGQLPGADVVYAHFCHAAYLKGAWAASTVTGPRRWARWVTHRWSAWFEARAVSRAEIIVVPSHGLQREMTGEYPDIASRFVCISNPVDLERFARPPDFDRHTARRALGIAEDDIVLSFMALGDFERKGLGLLIEALGGVTSEVQQSVKFVVIGGQGSEISEYQAFAESFGLAGQLIFVGMQSDVCPYLWLSDAFAFPSAYEIFSLAILQAAAAGLPVLVSARLYGAEEFVVDGVNGWVAERNVEAVRDGLLRILNDQPRFGEMAGAASNSVAQYSQEAFQSRWRAFYAGASSRLAVPAANSKRARVQR</sequence>
<dbReference type="EC" id="2.4.-.-" evidence="3"/>
<dbReference type="InterPro" id="IPR028098">
    <property type="entry name" value="Glyco_trans_4-like_N"/>
</dbReference>
<keyword evidence="3" id="KW-0328">Glycosyltransferase</keyword>
<feature type="domain" description="Glycosyl transferase family 1" evidence="1">
    <location>
        <begin position="199"/>
        <end position="358"/>
    </location>
</feature>
<dbReference type="Pfam" id="PF00534">
    <property type="entry name" value="Glycos_transf_1"/>
    <property type="match status" value="1"/>
</dbReference>